<name>A0ABW2PF38_9ACTN</name>
<accession>A0ABW2PF38</accession>
<keyword evidence="1" id="KW-0812">Transmembrane</keyword>
<comment type="caution">
    <text evidence="2">The sequence shown here is derived from an EMBL/GenBank/DDBJ whole genome shotgun (WGS) entry which is preliminary data.</text>
</comment>
<evidence type="ECO:0000313" key="2">
    <source>
        <dbReference type="EMBL" id="MFC7388112.1"/>
    </source>
</evidence>
<proteinExistence type="predicted"/>
<evidence type="ECO:0000256" key="1">
    <source>
        <dbReference type="SAM" id="Phobius"/>
    </source>
</evidence>
<feature type="transmembrane region" description="Helical" evidence="1">
    <location>
        <begin position="35"/>
        <end position="52"/>
    </location>
</feature>
<evidence type="ECO:0000313" key="3">
    <source>
        <dbReference type="Proteomes" id="UP001596496"/>
    </source>
</evidence>
<feature type="transmembrane region" description="Helical" evidence="1">
    <location>
        <begin position="7"/>
        <end position="29"/>
    </location>
</feature>
<evidence type="ECO:0008006" key="4">
    <source>
        <dbReference type="Google" id="ProtNLM"/>
    </source>
</evidence>
<gene>
    <name evidence="2" type="ORF">ACFQSB_38305</name>
</gene>
<dbReference type="EMBL" id="JBHTCG010000051">
    <property type="protein sequence ID" value="MFC7388112.1"/>
    <property type="molecule type" value="Genomic_DNA"/>
</dbReference>
<dbReference type="RefSeq" id="WP_380832098.1">
    <property type="nucleotide sequence ID" value="NZ_JBHTCG010000051.1"/>
</dbReference>
<organism evidence="2 3">
    <name type="scientific">Sphaerisporangium rhizosphaerae</name>
    <dbReference type="NCBI Taxonomy" id="2269375"/>
    <lineage>
        <taxon>Bacteria</taxon>
        <taxon>Bacillati</taxon>
        <taxon>Actinomycetota</taxon>
        <taxon>Actinomycetes</taxon>
        <taxon>Streptosporangiales</taxon>
        <taxon>Streptosporangiaceae</taxon>
        <taxon>Sphaerisporangium</taxon>
    </lineage>
</organism>
<keyword evidence="1" id="KW-0472">Membrane</keyword>
<protein>
    <recommendedName>
        <fullName evidence="4">DUF2530 domain-containing protein</fullName>
    </recommendedName>
</protein>
<reference evidence="3" key="1">
    <citation type="journal article" date="2019" name="Int. J. Syst. Evol. Microbiol.">
        <title>The Global Catalogue of Microorganisms (GCM) 10K type strain sequencing project: providing services to taxonomists for standard genome sequencing and annotation.</title>
        <authorList>
            <consortium name="The Broad Institute Genomics Platform"/>
            <consortium name="The Broad Institute Genome Sequencing Center for Infectious Disease"/>
            <person name="Wu L."/>
            <person name="Ma J."/>
        </authorList>
    </citation>
    <scope>NUCLEOTIDE SEQUENCE [LARGE SCALE GENOMIC DNA]</scope>
    <source>
        <strain evidence="3">CECT 7649</strain>
    </source>
</reference>
<sequence>MLMRGLNWAAVTLVAVFGMLWLGVVVFAATATPGWLRAIQIVFSVGLLGWAGRKSLSLIRATAWAERERA</sequence>
<keyword evidence="1" id="KW-1133">Transmembrane helix</keyword>
<keyword evidence="3" id="KW-1185">Reference proteome</keyword>
<dbReference type="Proteomes" id="UP001596496">
    <property type="component" value="Unassembled WGS sequence"/>
</dbReference>